<evidence type="ECO:0000259" key="4">
    <source>
        <dbReference type="PROSITE" id="PS50932"/>
    </source>
</evidence>
<dbReference type="CDD" id="cd01392">
    <property type="entry name" value="HTH_LacI"/>
    <property type="match status" value="1"/>
</dbReference>
<dbReference type="PROSITE" id="PS00356">
    <property type="entry name" value="HTH_LACI_1"/>
    <property type="match status" value="1"/>
</dbReference>
<dbReference type="Gene3D" id="3.40.50.2300">
    <property type="match status" value="2"/>
</dbReference>
<dbReference type="SUPFAM" id="SSF53822">
    <property type="entry name" value="Periplasmic binding protein-like I"/>
    <property type="match status" value="1"/>
</dbReference>
<reference evidence="5 6" key="1">
    <citation type="submission" date="2019-07" db="EMBL/GenBank/DDBJ databases">
        <title>New species of Amycolatopsis and Streptomyces.</title>
        <authorList>
            <person name="Duangmal K."/>
            <person name="Teo W.F.A."/>
            <person name="Lipun K."/>
        </authorList>
    </citation>
    <scope>NUCLEOTIDE SEQUENCE [LARGE SCALE GENOMIC DNA]</scope>
    <source>
        <strain evidence="5 6">NBRC 109810</strain>
    </source>
</reference>
<dbReference type="SUPFAM" id="SSF47413">
    <property type="entry name" value="lambda repressor-like DNA-binding domains"/>
    <property type="match status" value="1"/>
</dbReference>
<dbReference type="InterPro" id="IPR028082">
    <property type="entry name" value="Peripla_BP_I"/>
</dbReference>
<dbReference type="InterPro" id="IPR046335">
    <property type="entry name" value="LacI/GalR-like_sensor"/>
</dbReference>
<feature type="domain" description="HTH lacI-type" evidence="4">
    <location>
        <begin position="4"/>
        <end position="58"/>
    </location>
</feature>
<dbReference type="CDD" id="cd06293">
    <property type="entry name" value="PBP1_LacI-like"/>
    <property type="match status" value="1"/>
</dbReference>
<keyword evidence="3" id="KW-0804">Transcription</keyword>
<evidence type="ECO:0000256" key="1">
    <source>
        <dbReference type="ARBA" id="ARBA00023015"/>
    </source>
</evidence>
<dbReference type="PANTHER" id="PTHR30146">
    <property type="entry name" value="LACI-RELATED TRANSCRIPTIONAL REPRESSOR"/>
    <property type="match status" value="1"/>
</dbReference>
<proteinExistence type="predicted"/>
<comment type="caution">
    <text evidence="5">The sequence shown here is derived from an EMBL/GenBank/DDBJ whole genome shotgun (WGS) entry which is preliminary data.</text>
</comment>
<dbReference type="Gene3D" id="1.10.260.40">
    <property type="entry name" value="lambda repressor-like DNA-binding domains"/>
    <property type="match status" value="1"/>
</dbReference>
<dbReference type="Proteomes" id="UP000325849">
    <property type="component" value="Unassembled WGS sequence"/>
</dbReference>
<name>A0A5N8V5G1_9ACTN</name>
<dbReference type="AlphaFoldDB" id="A0A5N8V5G1"/>
<evidence type="ECO:0000256" key="3">
    <source>
        <dbReference type="ARBA" id="ARBA00023163"/>
    </source>
</evidence>
<keyword evidence="6" id="KW-1185">Reference proteome</keyword>
<sequence length="331" mass="35698">MNTIGIKDVALRAGVSIATVSNVLNRPEKVARGTRQRVEDAIDVLGYVPNLAARQLSGSRGSMVGLVVFDVRNPFLTDIARGAEDLLHAEGRTVMLCNTDVLADKEERYLQLLAQQNAAGVLITPADLNSHWLEGLRARGLRVVLLDNAETYPDVCSVAVDDVAGADSAITHLLARGHERIAFITGPMHMRQSKDRLAGSRQALERAGRPAEVLRIVEAGAFTVDQGRRAGEQLLTASERVTAVFCANDLLALGVMQTAFRAKLRVPDDLAIVGYDDIHSAATAGVPLTSVHVGGYDLGKAAAELLLDEDRPGHTHRRLVFPPRLVERNST</sequence>
<dbReference type="InterPro" id="IPR010982">
    <property type="entry name" value="Lambda_DNA-bd_dom_sf"/>
</dbReference>
<evidence type="ECO:0000313" key="5">
    <source>
        <dbReference type="EMBL" id="MPY29842.1"/>
    </source>
</evidence>
<dbReference type="Pfam" id="PF13377">
    <property type="entry name" value="Peripla_BP_3"/>
    <property type="match status" value="1"/>
</dbReference>
<keyword evidence="2" id="KW-0238">DNA-binding</keyword>
<dbReference type="RefSeq" id="WP_152883812.1">
    <property type="nucleotide sequence ID" value="NZ_VJZD01000001.1"/>
</dbReference>
<gene>
    <name evidence="5" type="ORF">FNH09_00350</name>
</gene>
<dbReference type="EMBL" id="VJZD01000001">
    <property type="protein sequence ID" value="MPY29842.1"/>
    <property type="molecule type" value="Genomic_DNA"/>
</dbReference>
<protein>
    <submittedName>
        <fullName evidence="5">LacI family transcriptional regulator</fullName>
    </submittedName>
</protein>
<dbReference type="InterPro" id="IPR000843">
    <property type="entry name" value="HTH_LacI"/>
</dbReference>
<dbReference type="GO" id="GO:0000976">
    <property type="term" value="F:transcription cis-regulatory region binding"/>
    <property type="evidence" value="ECO:0007669"/>
    <property type="project" value="TreeGrafter"/>
</dbReference>
<dbReference type="GO" id="GO:0003700">
    <property type="term" value="F:DNA-binding transcription factor activity"/>
    <property type="evidence" value="ECO:0007669"/>
    <property type="project" value="TreeGrafter"/>
</dbReference>
<dbReference type="SMART" id="SM00354">
    <property type="entry name" value="HTH_LACI"/>
    <property type="match status" value="1"/>
</dbReference>
<organism evidence="5 6">
    <name type="scientific">Streptomyces adustus</name>
    <dbReference type="NCBI Taxonomy" id="1609272"/>
    <lineage>
        <taxon>Bacteria</taxon>
        <taxon>Bacillati</taxon>
        <taxon>Actinomycetota</taxon>
        <taxon>Actinomycetes</taxon>
        <taxon>Kitasatosporales</taxon>
        <taxon>Streptomycetaceae</taxon>
        <taxon>Streptomyces</taxon>
    </lineage>
</organism>
<evidence type="ECO:0000256" key="2">
    <source>
        <dbReference type="ARBA" id="ARBA00023125"/>
    </source>
</evidence>
<dbReference type="PROSITE" id="PS50932">
    <property type="entry name" value="HTH_LACI_2"/>
    <property type="match status" value="1"/>
</dbReference>
<dbReference type="OrthoDB" id="3324394at2"/>
<evidence type="ECO:0000313" key="6">
    <source>
        <dbReference type="Proteomes" id="UP000325849"/>
    </source>
</evidence>
<dbReference type="PANTHER" id="PTHR30146:SF109">
    <property type="entry name" value="HTH-TYPE TRANSCRIPTIONAL REGULATOR GALS"/>
    <property type="match status" value="1"/>
</dbReference>
<accession>A0A5N8V5G1</accession>
<keyword evidence="1" id="KW-0805">Transcription regulation</keyword>
<dbReference type="Pfam" id="PF00356">
    <property type="entry name" value="LacI"/>
    <property type="match status" value="1"/>
</dbReference>